<feature type="compositionally biased region" description="Basic and acidic residues" evidence="1">
    <location>
        <begin position="148"/>
        <end position="157"/>
    </location>
</feature>
<proteinExistence type="predicted"/>
<evidence type="ECO:0000313" key="2">
    <source>
        <dbReference type="EMBL" id="KAF0316143.1"/>
    </source>
</evidence>
<protein>
    <submittedName>
        <fullName evidence="2">Uncharacterized protein</fullName>
    </submittedName>
</protein>
<feature type="compositionally biased region" description="Polar residues" evidence="1">
    <location>
        <begin position="54"/>
        <end position="66"/>
    </location>
</feature>
<dbReference type="OrthoDB" id="4846786at2759"/>
<comment type="caution">
    <text evidence="2">The sequence shown here is derived from an EMBL/GenBank/DDBJ whole genome shotgun (WGS) entry which is preliminary data.</text>
</comment>
<feature type="region of interest" description="Disordered" evidence="1">
    <location>
        <begin position="17"/>
        <end position="168"/>
    </location>
</feature>
<evidence type="ECO:0000256" key="1">
    <source>
        <dbReference type="SAM" id="MobiDB-lite"/>
    </source>
</evidence>
<dbReference type="Proteomes" id="UP000434172">
    <property type="component" value="Unassembled WGS sequence"/>
</dbReference>
<sequence length="168" mass="18678">MCGCKRRREARAAWLEQRAAGGGRCGRGFGPGAGPPFRPPFTGGPFGRWRDTPRNYQNGDPSQLQPLNPRDVTIPRDVEKVASPQGPQPSQPLQPPQLPQKDVGRVSFMSGPFSRWRDSVRSDTKSDMRRDSTTTLPPRYASGVTDVPRLDKEKRESLPPTYDAATKY</sequence>
<dbReference type="EMBL" id="WOWK01000170">
    <property type="protein sequence ID" value="KAF0316143.1"/>
    <property type="molecule type" value="Genomic_DNA"/>
</dbReference>
<name>A0A8H3W0Q3_9PEZI</name>
<evidence type="ECO:0000313" key="3">
    <source>
        <dbReference type="Proteomes" id="UP000434172"/>
    </source>
</evidence>
<feature type="compositionally biased region" description="Basic and acidic residues" evidence="1">
    <location>
        <begin position="115"/>
        <end position="132"/>
    </location>
</feature>
<accession>A0A8H3W0Q3</accession>
<organism evidence="2 3">
    <name type="scientific">Colletotrichum asianum</name>
    <dbReference type="NCBI Taxonomy" id="702518"/>
    <lineage>
        <taxon>Eukaryota</taxon>
        <taxon>Fungi</taxon>
        <taxon>Dikarya</taxon>
        <taxon>Ascomycota</taxon>
        <taxon>Pezizomycotina</taxon>
        <taxon>Sordariomycetes</taxon>
        <taxon>Hypocreomycetidae</taxon>
        <taxon>Glomerellales</taxon>
        <taxon>Glomerellaceae</taxon>
        <taxon>Colletotrichum</taxon>
        <taxon>Colletotrichum gloeosporioides species complex</taxon>
    </lineage>
</organism>
<reference evidence="2 3" key="1">
    <citation type="submission" date="2019-12" db="EMBL/GenBank/DDBJ databases">
        <title>A genome sequence resource for the geographically widespread anthracnose pathogen Colletotrichum asianum.</title>
        <authorList>
            <person name="Meng Y."/>
        </authorList>
    </citation>
    <scope>NUCLEOTIDE SEQUENCE [LARGE SCALE GENOMIC DNA]</scope>
    <source>
        <strain evidence="2 3">ICMP 18580</strain>
    </source>
</reference>
<keyword evidence="3" id="KW-1185">Reference proteome</keyword>
<feature type="compositionally biased region" description="Pro residues" evidence="1">
    <location>
        <begin position="86"/>
        <end position="98"/>
    </location>
</feature>
<feature type="compositionally biased region" description="Gly residues" evidence="1">
    <location>
        <begin position="20"/>
        <end position="32"/>
    </location>
</feature>
<gene>
    <name evidence="2" type="ORF">GQ607_016621</name>
</gene>
<dbReference type="AlphaFoldDB" id="A0A8H3W0Q3"/>